<dbReference type="AlphaFoldDB" id="A0AAV2S0B6"/>
<dbReference type="EMBL" id="CAXKWB010041171">
    <property type="protein sequence ID" value="CAL4156062.1"/>
    <property type="molecule type" value="Genomic_DNA"/>
</dbReference>
<evidence type="ECO:0000313" key="8">
    <source>
        <dbReference type="Proteomes" id="UP001497623"/>
    </source>
</evidence>
<dbReference type="InterPro" id="IPR018957">
    <property type="entry name" value="Znf_C3HC4_RING-type"/>
</dbReference>
<feature type="coiled-coil region" evidence="5">
    <location>
        <begin position="120"/>
        <end position="179"/>
    </location>
</feature>
<keyword evidence="5" id="KW-0175">Coiled coil</keyword>
<dbReference type="SUPFAM" id="SSF57850">
    <property type="entry name" value="RING/U-box"/>
    <property type="match status" value="1"/>
</dbReference>
<evidence type="ECO:0000256" key="1">
    <source>
        <dbReference type="ARBA" id="ARBA00022723"/>
    </source>
</evidence>
<dbReference type="PROSITE" id="PS00518">
    <property type="entry name" value="ZF_RING_1"/>
    <property type="match status" value="1"/>
</dbReference>
<keyword evidence="1" id="KW-0479">Metal-binding</keyword>
<keyword evidence="8" id="KW-1185">Reference proteome</keyword>
<evidence type="ECO:0000256" key="4">
    <source>
        <dbReference type="PROSITE-ProRule" id="PRU00175"/>
    </source>
</evidence>
<keyword evidence="3" id="KW-0862">Zinc</keyword>
<dbReference type="GO" id="GO:0008270">
    <property type="term" value="F:zinc ion binding"/>
    <property type="evidence" value="ECO:0007669"/>
    <property type="project" value="UniProtKB-KW"/>
</dbReference>
<dbReference type="PANTHER" id="PTHR22791">
    <property type="entry name" value="RING-TYPE DOMAIN-CONTAINING PROTEIN"/>
    <property type="match status" value="1"/>
</dbReference>
<organism evidence="7 8">
    <name type="scientific">Meganyctiphanes norvegica</name>
    <name type="common">Northern krill</name>
    <name type="synonym">Thysanopoda norvegica</name>
    <dbReference type="NCBI Taxonomy" id="48144"/>
    <lineage>
        <taxon>Eukaryota</taxon>
        <taxon>Metazoa</taxon>
        <taxon>Ecdysozoa</taxon>
        <taxon>Arthropoda</taxon>
        <taxon>Crustacea</taxon>
        <taxon>Multicrustacea</taxon>
        <taxon>Malacostraca</taxon>
        <taxon>Eumalacostraca</taxon>
        <taxon>Eucarida</taxon>
        <taxon>Euphausiacea</taxon>
        <taxon>Euphausiidae</taxon>
        <taxon>Meganyctiphanes</taxon>
    </lineage>
</organism>
<evidence type="ECO:0000256" key="3">
    <source>
        <dbReference type="ARBA" id="ARBA00022833"/>
    </source>
</evidence>
<evidence type="ECO:0000259" key="6">
    <source>
        <dbReference type="PROSITE" id="PS50089"/>
    </source>
</evidence>
<protein>
    <recommendedName>
        <fullName evidence="6">RING-type domain-containing protein</fullName>
    </recommendedName>
</protein>
<accession>A0AAV2S0B6</accession>
<evidence type="ECO:0000313" key="7">
    <source>
        <dbReference type="EMBL" id="CAL4156062.1"/>
    </source>
</evidence>
<dbReference type="Pfam" id="PF00097">
    <property type="entry name" value="zf-C3HC4"/>
    <property type="match status" value="1"/>
</dbReference>
<dbReference type="Proteomes" id="UP001497623">
    <property type="component" value="Unassembled WGS sequence"/>
</dbReference>
<proteinExistence type="predicted"/>
<dbReference type="InterPro" id="IPR017907">
    <property type="entry name" value="Znf_RING_CS"/>
</dbReference>
<keyword evidence="2 4" id="KW-0863">Zinc-finger</keyword>
<name>A0AAV2S0B6_MEGNR</name>
<dbReference type="Gene3D" id="3.30.40.10">
    <property type="entry name" value="Zinc/RING finger domain, C3HC4 (zinc finger)"/>
    <property type="match status" value="1"/>
</dbReference>
<dbReference type="GO" id="GO:0016567">
    <property type="term" value="P:protein ubiquitination"/>
    <property type="evidence" value="ECO:0007669"/>
    <property type="project" value="TreeGrafter"/>
</dbReference>
<reference evidence="7 8" key="1">
    <citation type="submission" date="2024-05" db="EMBL/GenBank/DDBJ databases">
        <authorList>
            <person name="Wallberg A."/>
        </authorList>
    </citation>
    <scope>NUCLEOTIDE SEQUENCE [LARGE SCALE GENOMIC DNA]</scope>
</reference>
<dbReference type="InterPro" id="IPR051435">
    <property type="entry name" value="RING_finger_E3_ubiq-ligases"/>
</dbReference>
<gene>
    <name evidence="7" type="ORF">MNOR_LOCUS31625</name>
</gene>
<dbReference type="GO" id="GO:0061630">
    <property type="term" value="F:ubiquitin protein ligase activity"/>
    <property type="evidence" value="ECO:0007669"/>
    <property type="project" value="TreeGrafter"/>
</dbReference>
<dbReference type="InterPro" id="IPR013083">
    <property type="entry name" value="Znf_RING/FYVE/PHD"/>
</dbReference>
<evidence type="ECO:0000256" key="5">
    <source>
        <dbReference type="SAM" id="Coils"/>
    </source>
</evidence>
<sequence length="183" mass="21507">MEKLIECDICLQYYSDIRRPRVLHCGHSFCSPCLKGLLRAGPPHCAICRAPIYASSHTYLPYNYTLDDVVPYVKKKLGLISSIQVQNNKAKSVAMRNQIESQVRKDLEKDIKERIDKEVREKIEKEKLDLSKRLKAKLENEYKVKLKKLCTIENINKRLENTQVMMKEEIKKLKELRKQDRSE</sequence>
<dbReference type="PANTHER" id="PTHR22791:SF6">
    <property type="entry name" value="RING-TYPE DOMAIN-CONTAINING PROTEIN"/>
    <property type="match status" value="1"/>
</dbReference>
<dbReference type="SMART" id="SM00184">
    <property type="entry name" value="RING"/>
    <property type="match status" value="1"/>
</dbReference>
<dbReference type="InterPro" id="IPR001841">
    <property type="entry name" value="Znf_RING"/>
</dbReference>
<comment type="caution">
    <text evidence="7">The sequence shown here is derived from an EMBL/GenBank/DDBJ whole genome shotgun (WGS) entry which is preliminary data.</text>
</comment>
<evidence type="ECO:0000256" key="2">
    <source>
        <dbReference type="ARBA" id="ARBA00022771"/>
    </source>
</evidence>
<feature type="non-terminal residue" evidence="7">
    <location>
        <position position="183"/>
    </location>
</feature>
<dbReference type="PROSITE" id="PS50089">
    <property type="entry name" value="ZF_RING_2"/>
    <property type="match status" value="1"/>
</dbReference>
<feature type="domain" description="RING-type" evidence="6">
    <location>
        <begin position="7"/>
        <end position="49"/>
    </location>
</feature>